<reference evidence="2 3" key="1">
    <citation type="submission" date="2023-08" db="EMBL/GenBank/DDBJ databases">
        <title>Microbacterium aquilitoris sp. nov. and Microbacterium gwkjibeachense sp. nov., isolated from beach.</title>
        <authorList>
            <person name="Lee S.D."/>
            <person name="Yang H."/>
            <person name="Kim I."/>
        </authorList>
    </citation>
    <scope>NUCLEOTIDE SEQUENCE [LARGE SCALE GENOMIC DNA]</scope>
    <source>
        <strain evidence="2 3">KSW-18</strain>
    </source>
</reference>
<dbReference type="RefSeq" id="WP_311857295.1">
    <property type="nucleotide sequence ID" value="NZ_JAUZVT010000002.1"/>
</dbReference>
<proteinExistence type="predicted"/>
<evidence type="ECO:0000313" key="3">
    <source>
        <dbReference type="Proteomes" id="UP001262835"/>
    </source>
</evidence>
<feature type="transmembrane region" description="Helical" evidence="1">
    <location>
        <begin position="110"/>
        <end position="128"/>
    </location>
</feature>
<comment type="caution">
    <text evidence="2">The sequence shown here is derived from an EMBL/GenBank/DDBJ whole genome shotgun (WGS) entry which is preliminary data.</text>
</comment>
<keyword evidence="1" id="KW-0812">Transmembrane</keyword>
<evidence type="ECO:0000313" key="2">
    <source>
        <dbReference type="EMBL" id="MDT3330802.1"/>
    </source>
</evidence>
<organism evidence="2 3">
    <name type="scientific">Microbacterium aquilitoris</name>
    <dbReference type="NCBI Taxonomy" id="3067307"/>
    <lineage>
        <taxon>Bacteria</taxon>
        <taxon>Bacillati</taxon>
        <taxon>Actinomycetota</taxon>
        <taxon>Actinomycetes</taxon>
        <taxon>Micrococcales</taxon>
        <taxon>Microbacteriaceae</taxon>
        <taxon>Microbacterium</taxon>
    </lineage>
</organism>
<feature type="transmembrane region" description="Helical" evidence="1">
    <location>
        <begin position="86"/>
        <end position="104"/>
    </location>
</feature>
<keyword evidence="3" id="KW-1185">Reference proteome</keyword>
<gene>
    <name evidence="2" type="ORF">Q9S78_08965</name>
</gene>
<accession>A0ABU3GJD9</accession>
<keyword evidence="1" id="KW-0472">Membrane</keyword>
<feature type="transmembrane region" description="Helical" evidence="1">
    <location>
        <begin position="6"/>
        <end position="25"/>
    </location>
</feature>
<dbReference type="Proteomes" id="UP001262835">
    <property type="component" value="Unassembled WGS sequence"/>
</dbReference>
<sequence>MRIATGVMFVLAVLAGLILVGGLFLDTRESADARCWLDDHPAGVAVSETALLSAEATLVPVGRQCTWAAASGGDAIVTQTGWPRTIGFLAVTVVSAGLAVVGAIRRRAGAVAPLVVCVLALGAAAFWAN</sequence>
<dbReference type="EMBL" id="JAUZVT010000002">
    <property type="protein sequence ID" value="MDT3330802.1"/>
    <property type="molecule type" value="Genomic_DNA"/>
</dbReference>
<name>A0ABU3GJD9_9MICO</name>
<keyword evidence="1" id="KW-1133">Transmembrane helix</keyword>
<protein>
    <submittedName>
        <fullName evidence="2">Uncharacterized protein</fullName>
    </submittedName>
</protein>
<evidence type="ECO:0000256" key="1">
    <source>
        <dbReference type="SAM" id="Phobius"/>
    </source>
</evidence>